<dbReference type="InterPro" id="IPR013024">
    <property type="entry name" value="GGCT-like"/>
</dbReference>
<dbReference type="SUPFAM" id="SSF110857">
    <property type="entry name" value="Gamma-glutamyl cyclotransferase-like"/>
    <property type="match status" value="1"/>
</dbReference>
<evidence type="ECO:0000256" key="3">
    <source>
        <dbReference type="PIRSR" id="PIRSR617939-1"/>
    </source>
</evidence>
<dbReference type="EnsemblMetazoa" id="GBRI004998-RA">
    <property type="protein sequence ID" value="GBRI004998-PA"/>
    <property type="gene ID" value="GBRI004998"/>
</dbReference>
<dbReference type="Proteomes" id="UP000091820">
    <property type="component" value="Unassembled WGS sequence"/>
</dbReference>
<feature type="binding site" evidence="4">
    <location>
        <position position="175"/>
    </location>
    <ligand>
        <name>substrate</name>
    </ligand>
</feature>
<dbReference type="PANTHER" id="PTHR12935:SF0">
    <property type="entry name" value="GAMMA-GLUTAMYLCYCLOTRANSFERASE"/>
    <property type="match status" value="1"/>
</dbReference>
<dbReference type="InterPro" id="IPR017939">
    <property type="entry name" value="G-Glutamylcylcotransferase"/>
</dbReference>
<dbReference type="InterPro" id="IPR036568">
    <property type="entry name" value="GGCT-like_sf"/>
</dbReference>
<evidence type="ECO:0000313" key="6">
    <source>
        <dbReference type="EnsemblMetazoa" id="GBRI004998-PA"/>
    </source>
</evidence>
<dbReference type="GO" id="GO:0003839">
    <property type="term" value="F:gamma-glutamylcyclotransferase activity"/>
    <property type="evidence" value="ECO:0007669"/>
    <property type="project" value="UniProtKB-EC"/>
</dbReference>
<keyword evidence="5" id="KW-0732">Signal</keyword>
<dbReference type="PANTHER" id="PTHR12935">
    <property type="entry name" value="GAMMA-GLUTAMYLCYCLOTRANSFERASE"/>
    <property type="match status" value="1"/>
</dbReference>
<evidence type="ECO:0000256" key="1">
    <source>
        <dbReference type="ARBA" id="ARBA00012346"/>
    </source>
</evidence>
<dbReference type="AlphaFoldDB" id="A0A1A9W3E1"/>
<feature type="active site" description="Proton acceptor" evidence="3">
    <location>
        <position position="120"/>
    </location>
</feature>
<keyword evidence="7" id="KW-1185">Reference proteome</keyword>
<feature type="chain" id="PRO_5008399936" description="gamma-glutamylcyclotransferase" evidence="5">
    <location>
        <begin position="18"/>
        <end position="257"/>
    </location>
</feature>
<dbReference type="Gene3D" id="3.10.490.10">
    <property type="entry name" value="Gamma-glutamyl cyclotransferase-like"/>
    <property type="match status" value="1"/>
</dbReference>
<name>A0A1A9W3E1_9MUSC</name>
<dbReference type="CDD" id="cd06661">
    <property type="entry name" value="GGCT_like"/>
    <property type="match status" value="1"/>
</dbReference>
<sequence length="257" mass="29224">MFTILFILSASMQNLNANQINGNGKNDTNNDNNTLTEVDGHKFYYFGYGSNMLTKRIHLQNPTAIKVGPGQLRDYRLDFNTYTERWEGAPATVVPHPNRTVLGTLWEIDLINLNNLDKQEGVPQGIYKPLSLPIAHHPDQVTVARVYVLVNQPSMDLQQMQSYDIPFDRQPSKTYLKCLIKGAIETGLNDDYVNWLKSIKHNDHRTREAEAIRSVIANQTREVLPPASERNRQRMTEVHVEVASIAIAFCSFRSVIS</sequence>
<reference evidence="7" key="1">
    <citation type="submission" date="2014-03" db="EMBL/GenBank/DDBJ databases">
        <authorList>
            <person name="Aksoy S."/>
            <person name="Warren W."/>
            <person name="Wilson R.K."/>
        </authorList>
    </citation>
    <scope>NUCLEOTIDE SEQUENCE [LARGE SCALE GENOMIC DNA]</scope>
    <source>
        <strain evidence="7">IAEA</strain>
    </source>
</reference>
<dbReference type="VEuPathDB" id="VectorBase:GBRI004998"/>
<evidence type="ECO:0000256" key="2">
    <source>
        <dbReference type="ARBA" id="ARBA00023239"/>
    </source>
</evidence>
<dbReference type="EC" id="4.3.2.9" evidence="1"/>
<evidence type="ECO:0000313" key="7">
    <source>
        <dbReference type="Proteomes" id="UP000091820"/>
    </source>
</evidence>
<dbReference type="Pfam" id="PF13772">
    <property type="entry name" value="AIG2_2"/>
    <property type="match status" value="1"/>
</dbReference>
<reference evidence="6" key="2">
    <citation type="submission" date="2020-05" db="UniProtKB">
        <authorList>
            <consortium name="EnsemblMetazoa"/>
        </authorList>
    </citation>
    <scope>IDENTIFICATION</scope>
    <source>
        <strain evidence="6">IAEA</strain>
    </source>
</reference>
<feature type="signal peptide" evidence="5">
    <location>
        <begin position="1"/>
        <end position="17"/>
    </location>
</feature>
<evidence type="ECO:0000256" key="5">
    <source>
        <dbReference type="SAM" id="SignalP"/>
    </source>
</evidence>
<protein>
    <recommendedName>
        <fullName evidence="1">gamma-glutamylcyclotransferase</fullName>
        <ecNumber evidence="1">4.3.2.9</ecNumber>
    </recommendedName>
</protein>
<dbReference type="STRING" id="37001.A0A1A9W3E1"/>
<keyword evidence="2" id="KW-0456">Lyase</keyword>
<accession>A0A1A9W3E1</accession>
<feature type="binding site" evidence="4">
    <location>
        <begin position="45"/>
        <end position="50"/>
    </location>
    <ligand>
        <name>substrate</name>
    </ligand>
</feature>
<evidence type="ECO:0000256" key="4">
    <source>
        <dbReference type="PIRSR" id="PIRSR617939-2"/>
    </source>
</evidence>
<proteinExistence type="predicted"/>
<organism evidence="6 7">
    <name type="scientific">Glossina brevipalpis</name>
    <dbReference type="NCBI Taxonomy" id="37001"/>
    <lineage>
        <taxon>Eukaryota</taxon>
        <taxon>Metazoa</taxon>
        <taxon>Ecdysozoa</taxon>
        <taxon>Arthropoda</taxon>
        <taxon>Hexapoda</taxon>
        <taxon>Insecta</taxon>
        <taxon>Pterygota</taxon>
        <taxon>Neoptera</taxon>
        <taxon>Endopterygota</taxon>
        <taxon>Diptera</taxon>
        <taxon>Brachycera</taxon>
        <taxon>Muscomorpha</taxon>
        <taxon>Hippoboscoidea</taxon>
        <taxon>Glossinidae</taxon>
        <taxon>Glossina</taxon>
    </lineage>
</organism>